<keyword evidence="7" id="KW-0732">Signal</keyword>
<feature type="domain" description="Cardiolipin synthase N-terminal" evidence="8">
    <location>
        <begin position="43"/>
        <end position="81"/>
    </location>
</feature>
<dbReference type="GO" id="GO:0005886">
    <property type="term" value="C:plasma membrane"/>
    <property type="evidence" value="ECO:0007669"/>
    <property type="project" value="UniProtKB-SubCell"/>
</dbReference>
<evidence type="ECO:0000256" key="1">
    <source>
        <dbReference type="ARBA" id="ARBA00004651"/>
    </source>
</evidence>
<protein>
    <recommendedName>
        <fullName evidence="8">Cardiolipin synthase N-terminal domain-containing protein</fullName>
    </recommendedName>
</protein>
<evidence type="ECO:0000256" key="5">
    <source>
        <dbReference type="ARBA" id="ARBA00023136"/>
    </source>
</evidence>
<sequence>MNSSFVWTIIFALIQLAVCAHVEDNRIIIGSSIGGVLGLIILILDLIAIFELLKSGGRGICSKLVWILVIIFFPVGGLILYCCCARSRTVDSSI</sequence>
<dbReference type="OrthoDB" id="5193244at2759"/>
<gene>
    <name evidence="9" type="ORF">EDS130_LOCUS20548</name>
</gene>
<feature type="chain" id="PRO_5032268835" description="Cardiolipin synthase N-terminal domain-containing protein" evidence="7">
    <location>
        <begin position="20"/>
        <end position="94"/>
    </location>
</feature>
<keyword evidence="4 6" id="KW-1133">Transmembrane helix</keyword>
<accession>A0A814PWT2</accession>
<name>A0A814PWT2_ADIRI</name>
<comment type="caution">
    <text evidence="9">The sequence shown here is derived from an EMBL/GenBank/DDBJ whole genome shotgun (WGS) entry which is preliminary data.</text>
</comment>
<dbReference type="Proteomes" id="UP000663852">
    <property type="component" value="Unassembled WGS sequence"/>
</dbReference>
<evidence type="ECO:0000256" key="2">
    <source>
        <dbReference type="ARBA" id="ARBA00022475"/>
    </source>
</evidence>
<proteinExistence type="predicted"/>
<dbReference type="Pfam" id="PF13396">
    <property type="entry name" value="PLDc_N"/>
    <property type="match status" value="1"/>
</dbReference>
<feature type="signal peptide" evidence="7">
    <location>
        <begin position="1"/>
        <end position="19"/>
    </location>
</feature>
<evidence type="ECO:0000256" key="6">
    <source>
        <dbReference type="SAM" id="Phobius"/>
    </source>
</evidence>
<evidence type="ECO:0000256" key="3">
    <source>
        <dbReference type="ARBA" id="ARBA00022692"/>
    </source>
</evidence>
<comment type="subcellular location">
    <subcellularLocation>
        <location evidence="1">Cell membrane</location>
        <topology evidence="1">Multi-pass membrane protein</topology>
    </subcellularLocation>
</comment>
<feature type="transmembrane region" description="Helical" evidence="6">
    <location>
        <begin position="29"/>
        <end position="52"/>
    </location>
</feature>
<feature type="transmembrane region" description="Helical" evidence="6">
    <location>
        <begin position="64"/>
        <end position="81"/>
    </location>
</feature>
<keyword evidence="2" id="KW-1003">Cell membrane</keyword>
<evidence type="ECO:0000256" key="7">
    <source>
        <dbReference type="SAM" id="SignalP"/>
    </source>
</evidence>
<keyword evidence="5 6" id="KW-0472">Membrane</keyword>
<dbReference type="InterPro" id="IPR027379">
    <property type="entry name" value="CLS_N"/>
</dbReference>
<evidence type="ECO:0000256" key="4">
    <source>
        <dbReference type="ARBA" id="ARBA00022989"/>
    </source>
</evidence>
<evidence type="ECO:0000313" key="9">
    <source>
        <dbReference type="EMBL" id="CAF1111675.1"/>
    </source>
</evidence>
<evidence type="ECO:0000259" key="8">
    <source>
        <dbReference type="Pfam" id="PF13396"/>
    </source>
</evidence>
<organism evidence="9 10">
    <name type="scientific">Adineta ricciae</name>
    <name type="common">Rotifer</name>
    <dbReference type="NCBI Taxonomy" id="249248"/>
    <lineage>
        <taxon>Eukaryota</taxon>
        <taxon>Metazoa</taxon>
        <taxon>Spiralia</taxon>
        <taxon>Gnathifera</taxon>
        <taxon>Rotifera</taxon>
        <taxon>Eurotatoria</taxon>
        <taxon>Bdelloidea</taxon>
        <taxon>Adinetida</taxon>
        <taxon>Adinetidae</taxon>
        <taxon>Adineta</taxon>
    </lineage>
</organism>
<dbReference type="AlphaFoldDB" id="A0A814PWT2"/>
<dbReference type="EMBL" id="CAJNOJ010000101">
    <property type="protein sequence ID" value="CAF1111675.1"/>
    <property type="molecule type" value="Genomic_DNA"/>
</dbReference>
<keyword evidence="3 6" id="KW-0812">Transmembrane</keyword>
<reference evidence="9" key="1">
    <citation type="submission" date="2021-02" db="EMBL/GenBank/DDBJ databases">
        <authorList>
            <person name="Nowell W R."/>
        </authorList>
    </citation>
    <scope>NUCLEOTIDE SEQUENCE</scope>
</reference>
<evidence type="ECO:0000313" key="10">
    <source>
        <dbReference type="Proteomes" id="UP000663852"/>
    </source>
</evidence>